<feature type="region of interest" description="Disordered" evidence="1">
    <location>
        <begin position="463"/>
        <end position="613"/>
    </location>
</feature>
<feature type="compositionally biased region" description="Low complexity" evidence="1">
    <location>
        <begin position="248"/>
        <end position="294"/>
    </location>
</feature>
<name>A0ABP9TQC4_9MICC</name>
<evidence type="ECO:0000256" key="1">
    <source>
        <dbReference type="SAM" id="MobiDB-lite"/>
    </source>
</evidence>
<feature type="compositionally biased region" description="Polar residues" evidence="1">
    <location>
        <begin position="383"/>
        <end position="392"/>
    </location>
</feature>
<evidence type="ECO:0000313" key="4">
    <source>
        <dbReference type="Proteomes" id="UP001501257"/>
    </source>
</evidence>
<keyword evidence="2" id="KW-0812">Transmembrane</keyword>
<protein>
    <submittedName>
        <fullName evidence="3">Uncharacterized protein</fullName>
    </submittedName>
</protein>
<feature type="compositionally biased region" description="Basic and acidic residues" evidence="1">
    <location>
        <begin position="493"/>
        <end position="510"/>
    </location>
</feature>
<feature type="compositionally biased region" description="Polar residues" evidence="1">
    <location>
        <begin position="228"/>
        <end position="238"/>
    </location>
</feature>
<feature type="compositionally biased region" description="Basic and acidic residues" evidence="1">
    <location>
        <begin position="580"/>
        <end position="596"/>
    </location>
</feature>
<keyword evidence="2" id="KW-0472">Membrane</keyword>
<organism evidence="3 4">
    <name type="scientific">Paeniglutamicibacter antarcticus</name>
    <dbReference type="NCBI Taxonomy" id="494023"/>
    <lineage>
        <taxon>Bacteria</taxon>
        <taxon>Bacillati</taxon>
        <taxon>Actinomycetota</taxon>
        <taxon>Actinomycetes</taxon>
        <taxon>Micrococcales</taxon>
        <taxon>Micrococcaceae</taxon>
        <taxon>Paeniglutamicibacter</taxon>
    </lineage>
</organism>
<evidence type="ECO:0000256" key="2">
    <source>
        <dbReference type="SAM" id="Phobius"/>
    </source>
</evidence>
<feature type="compositionally biased region" description="Low complexity" evidence="1">
    <location>
        <begin position="473"/>
        <end position="486"/>
    </location>
</feature>
<proteinExistence type="predicted"/>
<comment type="caution">
    <text evidence="3">The sequence shown here is derived from an EMBL/GenBank/DDBJ whole genome shotgun (WGS) entry which is preliminary data.</text>
</comment>
<keyword evidence="4" id="KW-1185">Reference proteome</keyword>
<feature type="region of interest" description="Disordered" evidence="1">
    <location>
        <begin position="1"/>
        <end position="26"/>
    </location>
</feature>
<reference evidence="4" key="1">
    <citation type="journal article" date="2019" name="Int. J. Syst. Evol. Microbiol.">
        <title>The Global Catalogue of Microorganisms (GCM) 10K type strain sequencing project: providing services to taxonomists for standard genome sequencing and annotation.</title>
        <authorList>
            <consortium name="The Broad Institute Genomics Platform"/>
            <consortium name="The Broad Institute Genome Sequencing Center for Infectious Disease"/>
            <person name="Wu L."/>
            <person name="Ma J."/>
        </authorList>
    </citation>
    <scope>NUCLEOTIDE SEQUENCE [LARGE SCALE GENOMIC DNA]</scope>
    <source>
        <strain evidence="4">JCM 18952</strain>
    </source>
</reference>
<feature type="transmembrane region" description="Helical" evidence="2">
    <location>
        <begin position="157"/>
        <end position="178"/>
    </location>
</feature>
<feature type="transmembrane region" description="Helical" evidence="2">
    <location>
        <begin position="60"/>
        <end position="79"/>
    </location>
</feature>
<feature type="region of interest" description="Disordered" evidence="1">
    <location>
        <begin position="194"/>
        <end position="445"/>
    </location>
</feature>
<keyword evidence="2" id="KW-1133">Transmembrane helix</keyword>
<feature type="compositionally biased region" description="Low complexity" evidence="1">
    <location>
        <begin position="511"/>
        <end position="528"/>
    </location>
</feature>
<evidence type="ECO:0000313" key="3">
    <source>
        <dbReference type="EMBL" id="GAA5228068.1"/>
    </source>
</evidence>
<gene>
    <name evidence="3" type="ORF">GCM10025778_26010</name>
</gene>
<sequence>MRGTGCFHTAAGLPGSEAGPERNTNKKWGLEMDKVNTKATGEKSGQRAKSAIGPLTMRDAVVVLGGILVIVGSLFPIPWSKTVSVNMWIFPGLPFHLLIALVLPLLVAGGFAWRRFTGRTRVRIGSLSLDQAGSVVALVAAAYFFNSYVASMSPAYLIGFVGALAMVIGTTLASYFGAFRRDFATGGETVLGSDLAPAAREDQPAAGKSGKSENKDSEIPASRVASIPRTSNAASRTGKTVAGKEEAPGAAPAKEAAPSTAGVKPGAAATPTAKTVSDSAAGTGAAAAGAGNTGVPKADASPKSGSTPAGQASEAIPKRKTPGEETQVPEVPGSRAATPAPVGPGAGTPGSDAKTPSPGARSAADSGVQDAKADPLKPEAPANPSTPGASSPRTEDKPTQSAPASKTPRDVRESRTGTGAAKPETNAGRPTVPAASTGSGTLVVPGSVASSFEASKDKGDVLAKENVAGSHGGAAAKPASADGSASDTPTPEQGKERDAATSDGRRDKSESAIATGTGAAAGAEAGTSRQDGPTPPPADQAKVSGSATDKDEPATSAHPAAKPSVPVSGGAQATAALSRADFDAHRAAAEKAKAEAEAESSFGARAESEDPEPVPTSFWFALNHPRPVFHHLNGTMLETLYPGTWILCVEDRGSDYFINLPDGRPAVLRNLDDLQFPQQ</sequence>
<feature type="transmembrane region" description="Helical" evidence="2">
    <location>
        <begin position="124"/>
        <end position="145"/>
    </location>
</feature>
<dbReference type="Proteomes" id="UP001501257">
    <property type="component" value="Unassembled WGS sequence"/>
</dbReference>
<feature type="transmembrane region" description="Helical" evidence="2">
    <location>
        <begin position="85"/>
        <end position="112"/>
    </location>
</feature>
<accession>A0ABP9TQC4</accession>
<dbReference type="EMBL" id="BAABLK010000034">
    <property type="protein sequence ID" value="GAA5228068.1"/>
    <property type="molecule type" value="Genomic_DNA"/>
</dbReference>